<dbReference type="GO" id="GO:0005886">
    <property type="term" value="C:plasma membrane"/>
    <property type="evidence" value="ECO:0007669"/>
    <property type="project" value="UniProtKB-SubCell"/>
</dbReference>
<evidence type="ECO:0000313" key="9">
    <source>
        <dbReference type="Proteomes" id="UP000603227"/>
    </source>
</evidence>
<dbReference type="SUPFAM" id="SSF103473">
    <property type="entry name" value="MFS general substrate transporter"/>
    <property type="match status" value="1"/>
</dbReference>
<keyword evidence="9" id="KW-1185">Reference proteome</keyword>
<feature type="transmembrane region" description="Helical" evidence="7">
    <location>
        <begin position="369"/>
        <end position="390"/>
    </location>
</feature>
<dbReference type="EMBL" id="BNAT01000017">
    <property type="protein sequence ID" value="GHE31920.1"/>
    <property type="molecule type" value="Genomic_DNA"/>
</dbReference>
<proteinExistence type="predicted"/>
<feature type="transmembrane region" description="Helical" evidence="7">
    <location>
        <begin position="247"/>
        <end position="266"/>
    </location>
</feature>
<organism evidence="8 9">
    <name type="scientific">Streptomyces capitiformicae</name>
    <dbReference type="NCBI Taxonomy" id="2014920"/>
    <lineage>
        <taxon>Bacteria</taxon>
        <taxon>Bacillati</taxon>
        <taxon>Actinomycetota</taxon>
        <taxon>Actinomycetes</taxon>
        <taxon>Kitasatosporales</taxon>
        <taxon>Streptomycetaceae</taxon>
        <taxon>Streptomyces</taxon>
    </lineage>
</organism>
<dbReference type="AlphaFoldDB" id="A0A918Z0P9"/>
<dbReference type="PANTHER" id="PTHR23517:SF2">
    <property type="entry name" value="MULTIDRUG RESISTANCE PROTEIN MDTH"/>
    <property type="match status" value="1"/>
</dbReference>
<evidence type="ECO:0000256" key="3">
    <source>
        <dbReference type="ARBA" id="ARBA00022475"/>
    </source>
</evidence>
<reference evidence="8" key="1">
    <citation type="journal article" date="2014" name="Int. J. Syst. Evol. Microbiol.">
        <title>Complete genome sequence of Corynebacterium casei LMG S-19264T (=DSM 44701T), isolated from a smear-ripened cheese.</title>
        <authorList>
            <consortium name="US DOE Joint Genome Institute (JGI-PGF)"/>
            <person name="Walter F."/>
            <person name="Albersmeier A."/>
            <person name="Kalinowski J."/>
            <person name="Ruckert C."/>
        </authorList>
    </citation>
    <scope>NUCLEOTIDE SEQUENCE</scope>
    <source>
        <strain evidence="8">CGMCC 4.7403</strain>
    </source>
</reference>
<feature type="transmembrane region" description="Helical" evidence="7">
    <location>
        <begin position="305"/>
        <end position="322"/>
    </location>
</feature>
<evidence type="ECO:0000256" key="5">
    <source>
        <dbReference type="ARBA" id="ARBA00022989"/>
    </source>
</evidence>
<keyword evidence="4 7" id="KW-0812">Transmembrane</keyword>
<feature type="transmembrane region" description="Helical" evidence="7">
    <location>
        <begin position="27"/>
        <end position="44"/>
    </location>
</feature>
<keyword evidence="5 7" id="KW-1133">Transmembrane helix</keyword>
<feature type="transmembrane region" description="Helical" evidence="7">
    <location>
        <begin position="143"/>
        <end position="161"/>
    </location>
</feature>
<dbReference type="InterPro" id="IPR036259">
    <property type="entry name" value="MFS_trans_sf"/>
</dbReference>
<feature type="transmembrane region" description="Helical" evidence="7">
    <location>
        <begin position="278"/>
        <end position="298"/>
    </location>
</feature>
<evidence type="ECO:0000313" key="8">
    <source>
        <dbReference type="EMBL" id="GHE31920.1"/>
    </source>
</evidence>
<accession>A0A918Z0P9</accession>
<evidence type="ECO:0000256" key="7">
    <source>
        <dbReference type="SAM" id="Phobius"/>
    </source>
</evidence>
<dbReference type="InterPro" id="IPR050171">
    <property type="entry name" value="MFS_Transporters"/>
</dbReference>
<dbReference type="Pfam" id="PF07690">
    <property type="entry name" value="MFS_1"/>
    <property type="match status" value="1"/>
</dbReference>
<sequence>MIKGLIPPPGAPRVLALAQLVCRTGDGAYYICAALFFTRIVGISPVKMGLGLTIAWSVALVLSVPLGHLADRKGPRSTAVALFVCAGLAIASYLFVSSFALFLVGACAYAVSQRGGSAAQQALLAGLVSDGEVTKVRAYVQSSYNAGLAVGSALGGVALLVDRREAYYAVFALNALAFFAAAFVLSRVPEVPPAPTVEAAAHGGAASVLKDRPYVVVSVLNTLLLLHIPLVDIALPLWIAQHTAAPVWLLSLMFMLNTVSVVLFQVRVSRGVTGLHSATRHIFVGSVLLGLGCVVFALTSVGSSAWVAGVLLLVAVAIQALGEMMQAAGSWEVSFGLAPAGKHGQYQAFFGNGTTVAEMVGPLLLTGLIVYWGVPGWLLLGALFIVVAALMRPAVRWGERVRDSGSPTPVKLDSTIDGAIGS</sequence>
<feature type="transmembrane region" description="Helical" evidence="7">
    <location>
        <begin position="214"/>
        <end position="235"/>
    </location>
</feature>
<dbReference type="RefSeq" id="WP_189784542.1">
    <property type="nucleotide sequence ID" value="NZ_BNAT01000017.1"/>
</dbReference>
<dbReference type="Gene3D" id="1.20.1250.20">
    <property type="entry name" value="MFS general substrate transporter like domains"/>
    <property type="match status" value="1"/>
</dbReference>
<dbReference type="GO" id="GO:0022857">
    <property type="term" value="F:transmembrane transporter activity"/>
    <property type="evidence" value="ECO:0007669"/>
    <property type="project" value="InterPro"/>
</dbReference>
<keyword evidence="2" id="KW-0813">Transport</keyword>
<dbReference type="Proteomes" id="UP000603227">
    <property type="component" value="Unassembled WGS sequence"/>
</dbReference>
<feature type="transmembrane region" description="Helical" evidence="7">
    <location>
        <begin position="166"/>
        <end position="185"/>
    </location>
</feature>
<gene>
    <name evidence="8" type="ORF">GCM10017771_48460</name>
</gene>
<feature type="transmembrane region" description="Helical" evidence="7">
    <location>
        <begin position="50"/>
        <end position="69"/>
    </location>
</feature>
<protein>
    <submittedName>
        <fullName evidence="8">MFS transporter</fullName>
    </submittedName>
</protein>
<evidence type="ECO:0000256" key="6">
    <source>
        <dbReference type="ARBA" id="ARBA00023136"/>
    </source>
</evidence>
<dbReference type="InterPro" id="IPR011701">
    <property type="entry name" value="MFS"/>
</dbReference>
<comment type="caution">
    <text evidence="8">The sequence shown here is derived from an EMBL/GenBank/DDBJ whole genome shotgun (WGS) entry which is preliminary data.</text>
</comment>
<keyword evidence="6 7" id="KW-0472">Membrane</keyword>
<evidence type="ECO:0000256" key="4">
    <source>
        <dbReference type="ARBA" id="ARBA00022692"/>
    </source>
</evidence>
<evidence type="ECO:0000256" key="2">
    <source>
        <dbReference type="ARBA" id="ARBA00022448"/>
    </source>
</evidence>
<evidence type="ECO:0000256" key="1">
    <source>
        <dbReference type="ARBA" id="ARBA00004651"/>
    </source>
</evidence>
<name>A0A918Z0P9_9ACTN</name>
<reference evidence="8" key="2">
    <citation type="submission" date="2020-09" db="EMBL/GenBank/DDBJ databases">
        <authorList>
            <person name="Sun Q."/>
            <person name="Zhou Y."/>
        </authorList>
    </citation>
    <scope>NUCLEOTIDE SEQUENCE</scope>
    <source>
        <strain evidence="8">CGMCC 4.7403</strain>
    </source>
</reference>
<feature type="transmembrane region" description="Helical" evidence="7">
    <location>
        <begin position="81"/>
        <end position="111"/>
    </location>
</feature>
<keyword evidence="3" id="KW-1003">Cell membrane</keyword>
<dbReference type="PANTHER" id="PTHR23517">
    <property type="entry name" value="RESISTANCE PROTEIN MDTM, PUTATIVE-RELATED-RELATED"/>
    <property type="match status" value="1"/>
</dbReference>
<comment type="subcellular location">
    <subcellularLocation>
        <location evidence="1">Cell membrane</location>
        <topology evidence="1">Multi-pass membrane protein</topology>
    </subcellularLocation>
</comment>